<sequence>MATEKKWIDFKNKKLRQEGKAYVGWSRPKNTPTKRETKREERKIGPRYGSTLCKKSKTRKCHTISEENKQELFKKFWSDMSWDQKKVYIASLVLKSVTARSTKGAGEKSRRSSSLKYTIKNVNGKILPVCKPFFLSTFALNEWTASNWVSHSQSGILSSQESVNASKRKIRAQDTSLVRLTKQYLEYSKMCSEKNPTVKPVSRFTFDYMIKEKNISFQQPKKDKCDICCGYETKNISDTDYQNHVQKKTVGKRRKGQGQIDGSTRPGKKVNDPTANDNKVIKYSPDGSIQVKLGFDKEFENLPGRKKDNKSVSDLKTFPQLRSKPSKIKKTKMGPSSTFEGCAS</sequence>
<protein>
    <submittedName>
        <fullName evidence="2">Uncharacterized protein</fullName>
    </submittedName>
</protein>
<feature type="region of interest" description="Disordered" evidence="1">
    <location>
        <begin position="247"/>
        <end position="279"/>
    </location>
</feature>
<evidence type="ECO:0000256" key="1">
    <source>
        <dbReference type="SAM" id="MobiDB-lite"/>
    </source>
</evidence>
<dbReference type="AlphaFoldDB" id="A0A9P0GE67"/>
<feature type="compositionally biased region" description="Basic residues" evidence="1">
    <location>
        <begin position="247"/>
        <end position="256"/>
    </location>
</feature>
<dbReference type="OrthoDB" id="7367179at2759"/>
<feature type="region of interest" description="Disordered" evidence="1">
    <location>
        <begin position="21"/>
        <end position="49"/>
    </location>
</feature>
<evidence type="ECO:0000313" key="2">
    <source>
        <dbReference type="EMBL" id="CAH1106162.1"/>
    </source>
</evidence>
<feature type="compositionally biased region" description="Basic and acidic residues" evidence="1">
    <location>
        <begin position="300"/>
        <end position="313"/>
    </location>
</feature>
<reference evidence="2" key="1">
    <citation type="submission" date="2022-01" db="EMBL/GenBank/DDBJ databases">
        <authorList>
            <person name="King R."/>
        </authorList>
    </citation>
    <scope>NUCLEOTIDE SEQUENCE</scope>
</reference>
<feature type="compositionally biased region" description="Basic and acidic residues" evidence="1">
    <location>
        <begin position="33"/>
        <end position="44"/>
    </location>
</feature>
<dbReference type="EMBL" id="OV651814">
    <property type="protein sequence ID" value="CAH1106162.1"/>
    <property type="molecule type" value="Genomic_DNA"/>
</dbReference>
<gene>
    <name evidence="2" type="ORF">PSYICH_LOCUS7406</name>
</gene>
<accession>A0A9P0GE67</accession>
<keyword evidence="3" id="KW-1185">Reference proteome</keyword>
<name>A0A9P0GE67_9CUCU</name>
<evidence type="ECO:0000313" key="3">
    <source>
        <dbReference type="Proteomes" id="UP001153636"/>
    </source>
</evidence>
<feature type="compositionally biased region" description="Polar residues" evidence="1">
    <location>
        <begin position="334"/>
        <end position="344"/>
    </location>
</feature>
<feature type="region of interest" description="Disordered" evidence="1">
    <location>
        <begin position="300"/>
        <end position="344"/>
    </location>
</feature>
<organism evidence="2 3">
    <name type="scientific">Psylliodes chrysocephalus</name>
    <dbReference type="NCBI Taxonomy" id="3402493"/>
    <lineage>
        <taxon>Eukaryota</taxon>
        <taxon>Metazoa</taxon>
        <taxon>Ecdysozoa</taxon>
        <taxon>Arthropoda</taxon>
        <taxon>Hexapoda</taxon>
        <taxon>Insecta</taxon>
        <taxon>Pterygota</taxon>
        <taxon>Neoptera</taxon>
        <taxon>Endopterygota</taxon>
        <taxon>Coleoptera</taxon>
        <taxon>Polyphaga</taxon>
        <taxon>Cucujiformia</taxon>
        <taxon>Chrysomeloidea</taxon>
        <taxon>Chrysomelidae</taxon>
        <taxon>Galerucinae</taxon>
        <taxon>Alticini</taxon>
        <taxon>Psylliodes</taxon>
    </lineage>
</organism>
<dbReference type="Proteomes" id="UP001153636">
    <property type="component" value="Chromosome 2"/>
</dbReference>
<proteinExistence type="predicted"/>